<dbReference type="AlphaFoldDB" id="A0AAN8BXF7"/>
<sequence length="54" mass="5923">MGRYFHSEVDINGPWFQGFSACWQCCPNPYSAHMLTRTSCTGSCPATGCCHGDC</sequence>
<gene>
    <name evidence="1" type="ORF">CgunFtcFv8_005964</name>
</gene>
<organism evidence="1 2">
    <name type="scientific">Champsocephalus gunnari</name>
    <name type="common">Mackerel icefish</name>
    <dbReference type="NCBI Taxonomy" id="52237"/>
    <lineage>
        <taxon>Eukaryota</taxon>
        <taxon>Metazoa</taxon>
        <taxon>Chordata</taxon>
        <taxon>Craniata</taxon>
        <taxon>Vertebrata</taxon>
        <taxon>Euteleostomi</taxon>
        <taxon>Actinopterygii</taxon>
        <taxon>Neopterygii</taxon>
        <taxon>Teleostei</taxon>
        <taxon>Neoteleostei</taxon>
        <taxon>Acanthomorphata</taxon>
        <taxon>Eupercaria</taxon>
        <taxon>Perciformes</taxon>
        <taxon>Notothenioidei</taxon>
        <taxon>Channichthyidae</taxon>
        <taxon>Champsocephalus</taxon>
    </lineage>
</organism>
<evidence type="ECO:0000313" key="2">
    <source>
        <dbReference type="Proteomes" id="UP001331515"/>
    </source>
</evidence>
<keyword evidence="2" id="KW-1185">Reference proteome</keyword>
<name>A0AAN8BXF7_CHAGU</name>
<dbReference type="EMBL" id="JAURVH010001535">
    <property type="protein sequence ID" value="KAK5893054.1"/>
    <property type="molecule type" value="Genomic_DNA"/>
</dbReference>
<evidence type="ECO:0000313" key="1">
    <source>
        <dbReference type="EMBL" id="KAK5893054.1"/>
    </source>
</evidence>
<reference evidence="1 2" key="1">
    <citation type="journal article" date="2023" name="Mol. Biol. Evol.">
        <title>Genomics of Secondarily Temperate Adaptation in the Only Non-Antarctic Icefish.</title>
        <authorList>
            <person name="Rivera-Colon A.G."/>
            <person name="Rayamajhi N."/>
            <person name="Minhas B.F."/>
            <person name="Madrigal G."/>
            <person name="Bilyk K.T."/>
            <person name="Yoon V."/>
            <person name="Hune M."/>
            <person name="Gregory S."/>
            <person name="Cheng C.H.C."/>
            <person name="Catchen J.M."/>
        </authorList>
    </citation>
    <scope>NUCLEOTIDE SEQUENCE [LARGE SCALE GENOMIC DNA]</scope>
    <source>
        <tissue evidence="1">White muscle</tissue>
    </source>
</reference>
<dbReference type="PROSITE" id="PS51257">
    <property type="entry name" value="PROKAR_LIPOPROTEIN"/>
    <property type="match status" value="1"/>
</dbReference>
<proteinExistence type="predicted"/>
<protein>
    <submittedName>
        <fullName evidence="1">Uncharacterized protein</fullName>
    </submittedName>
</protein>
<dbReference type="Proteomes" id="UP001331515">
    <property type="component" value="Unassembled WGS sequence"/>
</dbReference>
<comment type="caution">
    <text evidence="1">The sequence shown here is derived from an EMBL/GenBank/DDBJ whole genome shotgun (WGS) entry which is preliminary data.</text>
</comment>
<accession>A0AAN8BXF7</accession>